<evidence type="ECO:0000256" key="1">
    <source>
        <dbReference type="SAM" id="MobiDB-lite"/>
    </source>
</evidence>
<dbReference type="Proteomes" id="UP000799536">
    <property type="component" value="Unassembled WGS sequence"/>
</dbReference>
<proteinExistence type="predicted"/>
<feature type="chain" id="PRO_5040389600" evidence="2">
    <location>
        <begin position="16"/>
        <end position="241"/>
    </location>
</feature>
<reference evidence="3" key="1">
    <citation type="journal article" date="2020" name="Stud. Mycol.">
        <title>101 Dothideomycetes genomes: a test case for predicting lifestyles and emergence of pathogens.</title>
        <authorList>
            <person name="Haridas S."/>
            <person name="Albert R."/>
            <person name="Binder M."/>
            <person name="Bloem J."/>
            <person name="Labutti K."/>
            <person name="Salamov A."/>
            <person name="Andreopoulos B."/>
            <person name="Baker S."/>
            <person name="Barry K."/>
            <person name="Bills G."/>
            <person name="Bluhm B."/>
            <person name="Cannon C."/>
            <person name="Castanera R."/>
            <person name="Culley D."/>
            <person name="Daum C."/>
            <person name="Ezra D."/>
            <person name="Gonzalez J."/>
            <person name="Henrissat B."/>
            <person name="Kuo A."/>
            <person name="Liang C."/>
            <person name="Lipzen A."/>
            <person name="Lutzoni F."/>
            <person name="Magnuson J."/>
            <person name="Mondo S."/>
            <person name="Nolan M."/>
            <person name="Ohm R."/>
            <person name="Pangilinan J."/>
            <person name="Park H.-J."/>
            <person name="Ramirez L."/>
            <person name="Alfaro M."/>
            <person name="Sun H."/>
            <person name="Tritt A."/>
            <person name="Yoshinaga Y."/>
            <person name="Zwiers L.-H."/>
            <person name="Turgeon B."/>
            <person name="Goodwin S."/>
            <person name="Spatafora J."/>
            <person name="Crous P."/>
            <person name="Grigoriev I."/>
        </authorList>
    </citation>
    <scope>NUCLEOTIDE SEQUENCE</scope>
    <source>
        <strain evidence="3">ATCC 74209</strain>
    </source>
</reference>
<evidence type="ECO:0000313" key="3">
    <source>
        <dbReference type="EMBL" id="KAF2201483.1"/>
    </source>
</evidence>
<accession>A0A9P4JL44</accession>
<organism evidence="3 4">
    <name type="scientific">Delitschia confertaspora ATCC 74209</name>
    <dbReference type="NCBI Taxonomy" id="1513339"/>
    <lineage>
        <taxon>Eukaryota</taxon>
        <taxon>Fungi</taxon>
        <taxon>Dikarya</taxon>
        <taxon>Ascomycota</taxon>
        <taxon>Pezizomycotina</taxon>
        <taxon>Dothideomycetes</taxon>
        <taxon>Pleosporomycetidae</taxon>
        <taxon>Pleosporales</taxon>
        <taxon>Delitschiaceae</taxon>
        <taxon>Delitschia</taxon>
    </lineage>
</organism>
<name>A0A9P4JL44_9PLEO</name>
<keyword evidence="2" id="KW-0732">Signal</keyword>
<dbReference type="AlphaFoldDB" id="A0A9P4JL44"/>
<dbReference type="EMBL" id="ML993974">
    <property type="protein sequence ID" value="KAF2201483.1"/>
    <property type="molecule type" value="Genomic_DNA"/>
</dbReference>
<feature type="signal peptide" evidence="2">
    <location>
        <begin position="1"/>
        <end position="15"/>
    </location>
</feature>
<evidence type="ECO:0000256" key="2">
    <source>
        <dbReference type="SAM" id="SignalP"/>
    </source>
</evidence>
<sequence length="241" mass="25390">MHSAILLFLLPYAAAIPLGNVYNAIYRPYERNLPTTASPTGCIFLTCPGDPTGTGIPIVTGKSIPIFTGSVSATPPSATWPSSNIILPRELKINYNLAPRFATPVQSVDSATLTHNIMHILPRHGGGFPNFPPFGYRPTGFPGTGVPGFPFSTGFPRNFPSSIPPVPIPTGELPFLFPSGVPPYSLPSGGLPFPFPAPSDAPASPFYPGWPQLPTPGSADEPATPTVPVRSGEPSFFPGEK</sequence>
<comment type="caution">
    <text evidence="3">The sequence shown here is derived from an EMBL/GenBank/DDBJ whole genome shotgun (WGS) entry which is preliminary data.</text>
</comment>
<feature type="region of interest" description="Disordered" evidence="1">
    <location>
        <begin position="204"/>
        <end position="241"/>
    </location>
</feature>
<protein>
    <submittedName>
        <fullName evidence="3">Uncharacterized protein</fullName>
    </submittedName>
</protein>
<keyword evidence="4" id="KW-1185">Reference proteome</keyword>
<gene>
    <name evidence="3" type="ORF">GQ43DRAFT_440562</name>
</gene>
<evidence type="ECO:0000313" key="4">
    <source>
        <dbReference type="Proteomes" id="UP000799536"/>
    </source>
</evidence>